<evidence type="ECO:0000256" key="1">
    <source>
        <dbReference type="SAM" id="MobiDB-lite"/>
    </source>
</evidence>
<keyword evidence="3" id="KW-1185">Reference proteome</keyword>
<protein>
    <submittedName>
        <fullName evidence="2">Uncharacterized protein</fullName>
    </submittedName>
</protein>
<sequence length="99" mass="11646">MSRTRTKQGSYHWNRDQQDAQDEDPQRNHLVYTEKSKALQSKEEKNPPLYIQPLLGNPKKQIKWYYRSYNVNSKIMPSASFGNGFCRTLSRPDGRAQKL</sequence>
<reference evidence="2" key="1">
    <citation type="submission" date="2022-12" db="EMBL/GenBank/DDBJ databases">
        <authorList>
            <person name="Petersen C."/>
        </authorList>
    </citation>
    <scope>NUCLEOTIDE SEQUENCE</scope>
    <source>
        <strain evidence="2">IBT 35675</strain>
    </source>
</reference>
<feature type="region of interest" description="Disordered" evidence="1">
    <location>
        <begin position="1"/>
        <end position="28"/>
    </location>
</feature>
<dbReference type="EMBL" id="JAPZBR010000008">
    <property type="protein sequence ID" value="KAJ5340119.1"/>
    <property type="molecule type" value="Genomic_DNA"/>
</dbReference>
<gene>
    <name evidence="2" type="ORF">N7541_009243</name>
</gene>
<feature type="compositionally biased region" description="Basic and acidic residues" evidence="1">
    <location>
        <begin position="13"/>
        <end position="28"/>
    </location>
</feature>
<organism evidence="2 3">
    <name type="scientific">Penicillium brevicompactum</name>
    <dbReference type="NCBI Taxonomy" id="5074"/>
    <lineage>
        <taxon>Eukaryota</taxon>
        <taxon>Fungi</taxon>
        <taxon>Dikarya</taxon>
        <taxon>Ascomycota</taxon>
        <taxon>Pezizomycotina</taxon>
        <taxon>Eurotiomycetes</taxon>
        <taxon>Eurotiomycetidae</taxon>
        <taxon>Eurotiales</taxon>
        <taxon>Aspergillaceae</taxon>
        <taxon>Penicillium</taxon>
    </lineage>
</organism>
<accession>A0A9W9QNQ9</accession>
<dbReference type="AlphaFoldDB" id="A0A9W9QNQ9"/>
<proteinExistence type="predicted"/>
<name>A0A9W9QNQ9_PENBR</name>
<evidence type="ECO:0000313" key="3">
    <source>
        <dbReference type="Proteomes" id="UP001148299"/>
    </source>
</evidence>
<comment type="caution">
    <text evidence="2">The sequence shown here is derived from an EMBL/GenBank/DDBJ whole genome shotgun (WGS) entry which is preliminary data.</text>
</comment>
<dbReference type="Proteomes" id="UP001148299">
    <property type="component" value="Unassembled WGS sequence"/>
</dbReference>
<evidence type="ECO:0000313" key="2">
    <source>
        <dbReference type="EMBL" id="KAJ5340119.1"/>
    </source>
</evidence>
<reference evidence="2" key="2">
    <citation type="journal article" date="2023" name="IMA Fungus">
        <title>Comparative genomic study of the Penicillium genus elucidates a diverse pangenome and 15 lateral gene transfer events.</title>
        <authorList>
            <person name="Petersen C."/>
            <person name="Sorensen T."/>
            <person name="Nielsen M.R."/>
            <person name="Sondergaard T.E."/>
            <person name="Sorensen J.L."/>
            <person name="Fitzpatrick D.A."/>
            <person name="Frisvad J.C."/>
            <person name="Nielsen K.L."/>
        </authorList>
    </citation>
    <scope>NUCLEOTIDE SEQUENCE</scope>
    <source>
        <strain evidence="2">IBT 35675</strain>
    </source>
</reference>